<dbReference type="Proteomes" id="UP000029461">
    <property type="component" value="Segment"/>
</dbReference>
<gene>
    <name evidence="1" type="ORF">DP46_6007</name>
</gene>
<protein>
    <submittedName>
        <fullName evidence="1">Uncharacterized protein</fullName>
    </submittedName>
</protein>
<reference evidence="1 2" key="1">
    <citation type="submission" date="2014-06" db="EMBL/GenBank/DDBJ databases">
        <authorList>
            <person name="Bishop-Lilly K.A."/>
            <person name="Broomall S.M."/>
            <person name="Chain P.S."/>
            <person name="Chertkov O."/>
            <person name="Coyne S.R."/>
            <person name="Daligault H.E."/>
            <person name="Davenport K.W."/>
            <person name="Erkkila T."/>
            <person name="Frey K.G."/>
            <person name="Gibbons H.S."/>
            <person name="Gu W."/>
            <person name="Jaissle J."/>
            <person name="Johnson S.L."/>
            <person name="Koroleva G.I."/>
            <person name="Ladner J.T."/>
            <person name="Lo C.-C."/>
            <person name="Minogue T.D."/>
            <person name="Munk C."/>
            <person name="Palacios G.F."/>
            <person name="Redden C.L."/>
            <person name="Rosenzweig C.N."/>
            <person name="Scholz M.B."/>
            <person name="Teshima H."/>
            <person name="Xu Y."/>
        </authorList>
    </citation>
    <scope>NUCLEOTIDE SEQUENCE [LARGE SCALE GENOMIC DNA]</scope>
</reference>
<evidence type="ECO:0000313" key="1">
    <source>
        <dbReference type="EMBL" id="AIP84281.1"/>
    </source>
</evidence>
<organism evidence="1 2">
    <name type="scientific">Burkholderia phage BEK</name>
    <dbReference type="NCBI Taxonomy" id="1514988"/>
    <lineage>
        <taxon>Viruses</taxon>
        <taxon>Duplodnaviria</taxon>
        <taxon>Heunggongvirae</taxon>
        <taxon>Uroviricota</taxon>
        <taxon>Caudoviricetes</taxon>
        <taxon>Peduoviridae</taxon>
        <taxon>Tigrvirus</taxon>
        <taxon>Tigrvirus phi52237</taxon>
    </lineage>
</organism>
<sequence>MSEIVGTVEGGACVQAHNIVRQSASSPGAHGGVFIDQSPQFVSIGRERRVDAGACALELRALRVFRLGIGQQALDHGGARLRVVFRATRVVGRPVELRAQRAAVLTACDERDQREQRQPRHEAREVHAAALPVPAYFAYARSSFTSYRLIANSGPL</sequence>
<evidence type="ECO:0000313" key="2">
    <source>
        <dbReference type="Proteomes" id="UP000029461"/>
    </source>
</evidence>
<accession>A0A4P1QFL5</accession>
<proteinExistence type="predicted"/>
<name>A0A4P1QFL5_9CAUD</name>
<dbReference type="EMBL" id="CP008753">
    <property type="protein sequence ID" value="AIP84281.1"/>
    <property type="molecule type" value="Genomic_DNA"/>
</dbReference>